<comment type="similarity">
    <text evidence="1">Belongs to the eIF-2-alpha family.</text>
</comment>
<feature type="region of interest" description="Disordered" evidence="6">
    <location>
        <begin position="262"/>
        <end position="374"/>
    </location>
</feature>
<dbReference type="STRING" id="6211.A0A068Y2X8"/>
<dbReference type="Gene3D" id="2.40.50.140">
    <property type="entry name" value="Nucleic acid-binding proteins"/>
    <property type="match status" value="1"/>
</dbReference>
<dbReference type="InterPro" id="IPR024054">
    <property type="entry name" value="TIF2_asu_middle_sf"/>
</dbReference>
<dbReference type="InterPro" id="IPR011488">
    <property type="entry name" value="TIF_2_asu"/>
</dbReference>
<feature type="compositionally biased region" description="Acidic residues" evidence="6">
    <location>
        <begin position="300"/>
        <end position="339"/>
    </location>
</feature>
<dbReference type="GO" id="GO:0033290">
    <property type="term" value="C:eukaryotic 48S preinitiation complex"/>
    <property type="evidence" value="ECO:0007669"/>
    <property type="project" value="TreeGrafter"/>
</dbReference>
<dbReference type="EMBL" id="LN902845">
    <property type="protein sequence ID" value="CUT99262.1"/>
    <property type="molecule type" value="Genomic_DNA"/>
</dbReference>
<protein>
    <recommendedName>
        <fullName evidence="2">Eukaryotic translation initiation factor 2 subunit 1</fullName>
    </recommendedName>
    <alternativeName>
        <fullName evidence="5">Eukaryotic translation initiation factor 2 subunit alpha</fullName>
    </alternativeName>
</protein>
<dbReference type="AlphaFoldDB" id="A0A068Y2X8"/>
<dbReference type="PANTHER" id="PTHR10602:SF0">
    <property type="entry name" value="EUKARYOTIC TRANSLATION INITIATION FACTOR 2 SUBUNIT 1"/>
    <property type="match status" value="1"/>
</dbReference>
<dbReference type="Gene3D" id="3.30.70.1130">
    <property type="entry name" value="EIF_2_alpha"/>
    <property type="match status" value="1"/>
</dbReference>
<evidence type="ECO:0000256" key="4">
    <source>
        <dbReference type="ARBA" id="ARBA00022917"/>
    </source>
</evidence>
<keyword evidence="3 8" id="KW-0396">Initiation factor</keyword>
<dbReference type="InterPro" id="IPR012340">
    <property type="entry name" value="NA-bd_OB-fold"/>
</dbReference>
<dbReference type="OrthoDB" id="1685042at2759"/>
<evidence type="ECO:0000256" key="5">
    <source>
        <dbReference type="ARBA" id="ARBA00033370"/>
    </source>
</evidence>
<evidence type="ECO:0000256" key="2">
    <source>
        <dbReference type="ARBA" id="ARBA00020950"/>
    </source>
</evidence>
<dbReference type="OMA" id="DVNEHQR"/>
<dbReference type="eggNOG" id="KOG2916">
    <property type="taxonomic scope" value="Eukaryota"/>
</dbReference>
<name>A0A068Y2X8_ECHMU</name>
<dbReference type="SMART" id="SM00316">
    <property type="entry name" value="S1"/>
    <property type="match status" value="1"/>
</dbReference>
<dbReference type="InterPro" id="IPR003029">
    <property type="entry name" value="S1_domain"/>
</dbReference>
<dbReference type="SUPFAM" id="SSF50249">
    <property type="entry name" value="Nucleic acid-binding proteins"/>
    <property type="match status" value="1"/>
</dbReference>
<proteinExistence type="inferred from homology"/>
<dbReference type="GO" id="GO:0003743">
    <property type="term" value="F:translation initiation factor activity"/>
    <property type="evidence" value="ECO:0007669"/>
    <property type="project" value="UniProtKB-KW"/>
</dbReference>
<evidence type="ECO:0000259" key="7">
    <source>
        <dbReference type="PROSITE" id="PS50126"/>
    </source>
</evidence>
<evidence type="ECO:0000256" key="6">
    <source>
        <dbReference type="SAM" id="MobiDB-lite"/>
    </source>
</evidence>
<dbReference type="InterPro" id="IPR024055">
    <property type="entry name" value="TIF2_asu_C"/>
</dbReference>
<dbReference type="FunFam" id="2.40.50.140:FF:000015">
    <property type="entry name" value="Eukaryotic translation initiation factor 2 subunit alpha"/>
    <property type="match status" value="1"/>
</dbReference>
<dbReference type="CDD" id="cd04452">
    <property type="entry name" value="S1_IF2_alpha"/>
    <property type="match status" value="1"/>
</dbReference>
<reference evidence="8" key="2">
    <citation type="submission" date="2015-11" db="EMBL/GenBank/DDBJ databases">
        <authorList>
            <person name="Zhang Y."/>
            <person name="Guo Z."/>
        </authorList>
    </citation>
    <scope>NUCLEOTIDE SEQUENCE</scope>
</reference>
<evidence type="ECO:0000313" key="8">
    <source>
        <dbReference type="EMBL" id="CUT99262.1"/>
    </source>
</evidence>
<reference evidence="8" key="1">
    <citation type="journal article" date="2013" name="Nature">
        <title>The genomes of four tapeworm species reveal adaptations to parasitism.</title>
        <authorList>
            <person name="Tsai I.J."/>
            <person name="Zarowiecki M."/>
            <person name="Holroyd N."/>
            <person name="Garciarrubio A."/>
            <person name="Sanchez-Flores A."/>
            <person name="Brooks K.L."/>
            <person name="Tracey A."/>
            <person name="Bobes R.J."/>
            <person name="Fragoso G."/>
            <person name="Sciutto E."/>
            <person name="Aslett M."/>
            <person name="Beasley H."/>
            <person name="Bennett H.M."/>
            <person name="Cai J."/>
            <person name="Camicia F."/>
            <person name="Clark R."/>
            <person name="Cucher M."/>
            <person name="De Silva N."/>
            <person name="Day T.A."/>
            <person name="Deplazes P."/>
            <person name="Estrada K."/>
            <person name="Fernandez C."/>
            <person name="Holland P.W."/>
            <person name="Hou J."/>
            <person name="Hu S."/>
            <person name="Huckvale T."/>
            <person name="Hung S.S."/>
            <person name="Kamenetzky L."/>
            <person name="Keane J.A."/>
            <person name="Kiss F."/>
            <person name="Koziol U."/>
            <person name="Lambert O."/>
            <person name="Liu K."/>
            <person name="Luo X."/>
            <person name="Luo Y."/>
            <person name="Macchiaroli N."/>
            <person name="Nichol S."/>
            <person name="Paps J."/>
            <person name="Parkinson J."/>
            <person name="Pouchkina-Stantcheva N."/>
            <person name="Riddiford N."/>
            <person name="Rosenzvit M."/>
            <person name="Salinas G."/>
            <person name="Wasmuth J.D."/>
            <person name="Zamanian M."/>
            <person name="Zheng Y."/>
            <person name="Cai X."/>
            <person name="Soberon X."/>
            <person name="Olson P.D."/>
            <person name="Laclette J.P."/>
            <person name="Brehm K."/>
            <person name="Berriman M."/>
            <person name="Garciarrubio A."/>
            <person name="Bobes R.J."/>
            <person name="Fragoso G."/>
            <person name="Sanchez-Flores A."/>
            <person name="Estrada K."/>
            <person name="Cevallos M.A."/>
            <person name="Morett E."/>
            <person name="Gonzalez V."/>
            <person name="Portillo T."/>
            <person name="Ochoa-Leyva A."/>
            <person name="Jose M.V."/>
            <person name="Sciutto E."/>
            <person name="Landa A."/>
            <person name="Jimenez L."/>
            <person name="Valdes V."/>
            <person name="Carrero J.C."/>
            <person name="Larralde C."/>
            <person name="Morales-Montor J."/>
            <person name="Limon-Lason J."/>
            <person name="Soberon X."/>
            <person name="Laclette J.P."/>
        </authorList>
    </citation>
    <scope>NUCLEOTIDE SEQUENCE [LARGE SCALE GENOMIC DNA]</scope>
</reference>
<dbReference type="GO" id="GO:0003723">
    <property type="term" value="F:RNA binding"/>
    <property type="evidence" value="ECO:0007669"/>
    <property type="project" value="InterPro"/>
</dbReference>
<evidence type="ECO:0000256" key="1">
    <source>
        <dbReference type="ARBA" id="ARBA00007223"/>
    </source>
</evidence>
<keyword evidence="4" id="KW-0648">Protein biosynthesis</keyword>
<dbReference type="SUPFAM" id="SSF116742">
    <property type="entry name" value="eIF2alpha middle domain-like"/>
    <property type="match status" value="1"/>
</dbReference>
<dbReference type="InterPro" id="IPR044126">
    <property type="entry name" value="S1_IF2_alpha"/>
</dbReference>
<organism evidence="8 9">
    <name type="scientific">Echinococcus multilocularis</name>
    <name type="common">Fox tapeworm</name>
    <dbReference type="NCBI Taxonomy" id="6211"/>
    <lineage>
        <taxon>Eukaryota</taxon>
        <taxon>Metazoa</taxon>
        <taxon>Spiralia</taxon>
        <taxon>Lophotrochozoa</taxon>
        <taxon>Platyhelminthes</taxon>
        <taxon>Cestoda</taxon>
        <taxon>Eucestoda</taxon>
        <taxon>Cyclophyllidea</taxon>
        <taxon>Taeniidae</taxon>
        <taxon>Echinococcus</taxon>
    </lineage>
</organism>
<sequence>MPLSCRYYENEFPAENDVVVAVVTSITNSGSYVILPEYDNAVGMILHSELSRRRIRSINKLVRVGRSDIVLVIRVDPEKRYIDLSKRRVPLEETHVCQDRFAKAKAVNQIVRHAAEKLGYTEKSQLEDLCAKTVWFFDKKYAGQGGSHEAFRRAVQNPSILDACDIDAKTKEMLLQDIRHRLMPQAVKLRADFEVSCFAYEGIDAVRRALHAGLALSTDDLPIKINLIAPPLYVLTTQTLEWNEGLVQLEKVLEAIKNSIEEQEGSFKLQQKPRVVSDTEEADFQRQLEELEDANKEVSGDEDDEDEEDEGEDEDGDEEEDVAEGAAEGGDESVEEEDGDERKKENPRNTNSNFKKGKKGVKRRQSSSEGVEEE</sequence>
<evidence type="ECO:0000313" key="9">
    <source>
        <dbReference type="Proteomes" id="UP000017246"/>
    </source>
</evidence>
<feature type="compositionally biased region" description="Basic residues" evidence="6">
    <location>
        <begin position="355"/>
        <end position="365"/>
    </location>
</feature>
<feature type="domain" description="S1 motif" evidence="7">
    <location>
        <begin position="16"/>
        <end position="87"/>
    </location>
</feature>
<dbReference type="PROSITE" id="PS50126">
    <property type="entry name" value="S1"/>
    <property type="match status" value="1"/>
</dbReference>
<dbReference type="PANTHER" id="PTHR10602">
    <property type="entry name" value="EUKARYOTIC TRANSLATION INITIATION FACTOR 2 SUBUNIT 1"/>
    <property type="match status" value="1"/>
</dbReference>
<evidence type="ECO:0000256" key="3">
    <source>
        <dbReference type="ARBA" id="ARBA00022540"/>
    </source>
</evidence>
<dbReference type="Gene3D" id="1.10.150.190">
    <property type="entry name" value="Translation initiation factor 2, subunit 1, domain 2"/>
    <property type="match status" value="1"/>
</dbReference>
<dbReference type="Pfam" id="PF00575">
    <property type="entry name" value="S1"/>
    <property type="match status" value="1"/>
</dbReference>
<dbReference type="GO" id="GO:0005850">
    <property type="term" value="C:eukaryotic translation initiation factor 2 complex"/>
    <property type="evidence" value="ECO:0007669"/>
    <property type="project" value="TreeGrafter"/>
</dbReference>
<dbReference type="GO" id="GO:0043022">
    <property type="term" value="F:ribosome binding"/>
    <property type="evidence" value="ECO:0007669"/>
    <property type="project" value="TreeGrafter"/>
</dbReference>
<keyword evidence="9" id="KW-1185">Reference proteome</keyword>
<dbReference type="Proteomes" id="UP000017246">
    <property type="component" value="Unassembled WGS sequence"/>
</dbReference>
<dbReference type="FunFam" id="3.30.70.1130:FF:000001">
    <property type="entry name" value="Eukaryotic translation initiation factor 2 subunit 1"/>
    <property type="match status" value="1"/>
</dbReference>
<accession>A0A068Y2X8</accession>
<dbReference type="SUPFAM" id="SSF110993">
    <property type="entry name" value="eIF-2-alpha, C-terminal domain"/>
    <property type="match status" value="1"/>
</dbReference>
<feature type="compositionally biased region" description="Basic and acidic residues" evidence="6">
    <location>
        <begin position="283"/>
        <end position="299"/>
    </location>
</feature>
<dbReference type="Pfam" id="PF07541">
    <property type="entry name" value="EIF_2_alpha"/>
    <property type="match status" value="1"/>
</dbReference>